<evidence type="ECO:0000259" key="6">
    <source>
        <dbReference type="Pfam" id="PF00669"/>
    </source>
</evidence>
<name>A0A1H3BRL8_9PSED</name>
<comment type="subcellular location">
    <subcellularLocation>
        <location evidence="1">Bacterial flagellum</location>
    </subcellularLocation>
    <subcellularLocation>
        <location evidence="2">Secreted</location>
    </subcellularLocation>
</comment>
<dbReference type="GO" id="GO:0009424">
    <property type="term" value="C:bacterial-type flagellum hook"/>
    <property type="evidence" value="ECO:0007669"/>
    <property type="project" value="InterPro"/>
</dbReference>
<dbReference type="GO" id="GO:0005198">
    <property type="term" value="F:structural molecule activity"/>
    <property type="evidence" value="ECO:0007669"/>
    <property type="project" value="InterPro"/>
</dbReference>
<evidence type="ECO:0000313" key="8">
    <source>
        <dbReference type="Proteomes" id="UP000243778"/>
    </source>
</evidence>
<organism evidence="7 8">
    <name type="scientific">Pseudomonas kuykendallii</name>
    <dbReference type="NCBI Taxonomy" id="1007099"/>
    <lineage>
        <taxon>Bacteria</taxon>
        <taxon>Pseudomonadati</taxon>
        <taxon>Pseudomonadota</taxon>
        <taxon>Gammaproteobacteria</taxon>
        <taxon>Pseudomonadales</taxon>
        <taxon>Pseudomonadaceae</taxon>
        <taxon>Pseudomonas</taxon>
    </lineage>
</organism>
<reference evidence="8" key="1">
    <citation type="submission" date="2016-10" db="EMBL/GenBank/DDBJ databases">
        <authorList>
            <person name="Varghese N."/>
            <person name="Submissions S."/>
        </authorList>
    </citation>
    <scope>NUCLEOTIDE SEQUENCE [LARGE SCALE GENOMIC DNA]</scope>
    <source>
        <strain evidence="8">NRRL B-59562</strain>
    </source>
</reference>
<dbReference type="Proteomes" id="UP000243778">
    <property type="component" value="Unassembled WGS sequence"/>
</dbReference>
<dbReference type="NCBIfam" id="TIGR02550">
    <property type="entry name" value="flagell_flgL"/>
    <property type="match status" value="1"/>
</dbReference>
<dbReference type="STRING" id="1007099.SAMN05216287_2939"/>
<keyword evidence="5" id="KW-0975">Bacterial flagellum</keyword>
<dbReference type="InterPro" id="IPR013384">
    <property type="entry name" value="Flagell_FlgL"/>
</dbReference>
<evidence type="ECO:0000256" key="5">
    <source>
        <dbReference type="ARBA" id="ARBA00023143"/>
    </source>
</evidence>
<dbReference type="GO" id="GO:0071973">
    <property type="term" value="P:bacterial-type flagellum-dependent cell motility"/>
    <property type="evidence" value="ECO:0007669"/>
    <property type="project" value="InterPro"/>
</dbReference>
<proteinExistence type="inferred from homology"/>
<protein>
    <submittedName>
        <fullName evidence="7">Flagellar hook-associated protein 3 FlgL</fullName>
    </submittedName>
</protein>
<keyword evidence="7" id="KW-0969">Cilium</keyword>
<sequence length="544" mass="57478">MRLSTSQVFTSNVSGYQKGYSEIVKTQQQLSSGVRIQTPADDPVGAARLLQLEQQSSELGQYSTNLTTATNSLTQEEGVLTSVTNVLQRARELAVRAGNGSLSDNDRTSISSELEQIQTQLMNLMNSKDSSGQYLFSGSNSGTQPYIQNPDGTYTYQGDQGALGLQVASSTRMSINDSGWSVFENVTNASRTYSDAPTRDYTDPDTGVAVTGPVAAGDQRVFLSQGLVQNDSKYNDSFRAGSPYTLELVSSTQFRITDSAGVDVTSEASATNGSFDPTAIDGNTVTFRGVSLELDVALKENDNSSDTSLDNLLTGYSFDFGMAPDEFAVTRSATNTSSAQMTASVANQNAYTTQFPANGVIVQFSSATAYSVYAQPMKAGDAAISTGTLGATFPQTISAGGVDMTISAVPANGDQFTLQPKSQQTQGILETISNLTAALKTPTSGDTAAQLALRDAVASAITNLDKGSNQVLATQASIGARLNTIDVLSTENETLSITNKSTQSDIRDTDMAAATTQLVLQQTMLEAAQASFIKISQLSLFDKM</sequence>
<keyword evidence="8" id="KW-1185">Reference proteome</keyword>
<dbReference type="AlphaFoldDB" id="A0A1H3BRL8"/>
<evidence type="ECO:0000256" key="2">
    <source>
        <dbReference type="ARBA" id="ARBA00004613"/>
    </source>
</evidence>
<evidence type="ECO:0000256" key="4">
    <source>
        <dbReference type="ARBA" id="ARBA00022525"/>
    </source>
</evidence>
<dbReference type="Pfam" id="PF00669">
    <property type="entry name" value="Flagellin_N"/>
    <property type="match status" value="1"/>
</dbReference>
<dbReference type="PANTHER" id="PTHR42792">
    <property type="entry name" value="FLAGELLIN"/>
    <property type="match status" value="1"/>
</dbReference>
<dbReference type="Gene3D" id="1.20.1330.10">
    <property type="entry name" value="f41 fragment of flagellin, N-terminal domain"/>
    <property type="match status" value="2"/>
</dbReference>
<dbReference type="SUPFAM" id="SSF64518">
    <property type="entry name" value="Phase 1 flagellin"/>
    <property type="match status" value="1"/>
</dbReference>
<evidence type="ECO:0000256" key="3">
    <source>
        <dbReference type="ARBA" id="ARBA00005709"/>
    </source>
</evidence>
<comment type="similarity">
    <text evidence="3">Belongs to the bacterial flagellin family.</text>
</comment>
<dbReference type="InterPro" id="IPR001492">
    <property type="entry name" value="Flagellin"/>
</dbReference>
<feature type="domain" description="Flagellin N-terminal" evidence="6">
    <location>
        <begin position="6"/>
        <end position="140"/>
    </location>
</feature>
<gene>
    <name evidence="7" type="ORF">SAMN05216287_2939</name>
</gene>
<evidence type="ECO:0000313" key="7">
    <source>
        <dbReference type="EMBL" id="SDX44405.1"/>
    </source>
</evidence>
<dbReference type="PRINTS" id="PR00207">
    <property type="entry name" value="FLAGELLIN"/>
</dbReference>
<dbReference type="PANTHER" id="PTHR42792:SF1">
    <property type="entry name" value="FLAGELLAR HOOK-ASSOCIATED PROTEIN 3"/>
    <property type="match status" value="1"/>
</dbReference>
<keyword evidence="7" id="KW-0966">Cell projection</keyword>
<evidence type="ECO:0000256" key="1">
    <source>
        <dbReference type="ARBA" id="ARBA00004365"/>
    </source>
</evidence>
<dbReference type="EMBL" id="FNNU01000004">
    <property type="protein sequence ID" value="SDX44405.1"/>
    <property type="molecule type" value="Genomic_DNA"/>
</dbReference>
<dbReference type="GO" id="GO:0005576">
    <property type="term" value="C:extracellular region"/>
    <property type="evidence" value="ECO:0007669"/>
    <property type="project" value="UniProtKB-SubCell"/>
</dbReference>
<dbReference type="NCBIfam" id="NF009361">
    <property type="entry name" value="PRK12717.1"/>
    <property type="match status" value="1"/>
</dbReference>
<keyword evidence="4" id="KW-0964">Secreted</keyword>
<dbReference type="RefSeq" id="WP_090229628.1">
    <property type="nucleotide sequence ID" value="NZ_FNNU01000004.1"/>
</dbReference>
<dbReference type="OrthoDB" id="9768249at2"/>
<keyword evidence="7" id="KW-0282">Flagellum</keyword>
<accession>A0A1H3BRL8</accession>
<dbReference type="InterPro" id="IPR001029">
    <property type="entry name" value="Flagellin_N"/>
</dbReference>